<gene>
    <name evidence="1" type="ORF">XPR_4290</name>
</gene>
<sequence length="146" mass="15651">MRVLVSLAQLAGQPAALLVGRQLDKLAAENMVFQVDALGRALGLHVEIFGRFAGVAGLCLAVPRDNGPELVEVGHVLVEHVGQDALFQFVVRALEIIALVAGNDRAFIGEIVPVVIFRTGKPVFGVDVLLKGFKEFGLLIDLTERV</sequence>
<protein>
    <submittedName>
        <fullName evidence="1">Uncharacterized protein</fullName>
    </submittedName>
</protein>
<reference evidence="1 2" key="1">
    <citation type="submission" date="2014-01" db="EMBL/GenBank/DDBJ databases">
        <title>Genome sequence and analysis of Xanthomonas arboricola pv. pruni.</title>
        <authorList>
            <person name="Fujikawa T."/>
            <person name="Nakazono-Nagaoka E."/>
        </authorList>
    </citation>
    <scope>NUCLEOTIDE SEQUENCE [LARGE SCALE GENOMIC DNA]</scope>
    <source>
        <strain evidence="2">MAFF 301420</strain>
    </source>
</reference>
<dbReference type="EMBL" id="BAVC01000362">
    <property type="protein sequence ID" value="GAE57655.1"/>
    <property type="molecule type" value="Genomic_DNA"/>
</dbReference>
<evidence type="ECO:0000313" key="2">
    <source>
        <dbReference type="Proteomes" id="UP000019084"/>
    </source>
</evidence>
<dbReference type="Proteomes" id="UP000019084">
    <property type="component" value="Unassembled WGS sequence"/>
</dbReference>
<comment type="caution">
    <text evidence="1">The sequence shown here is derived from an EMBL/GenBank/DDBJ whole genome shotgun (WGS) entry which is preliminary data.</text>
</comment>
<proteinExistence type="predicted"/>
<accession>W4SM50</accession>
<organism evidence="1 2">
    <name type="scientific">Xanthomonas arboricola pv. pruni MAFF 301420</name>
    <dbReference type="NCBI Taxonomy" id="1418095"/>
    <lineage>
        <taxon>Bacteria</taxon>
        <taxon>Pseudomonadati</taxon>
        <taxon>Pseudomonadota</taxon>
        <taxon>Gammaproteobacteria</taxon>
        <taxon>Lysobacterales</taxon>
        <taxon>Lysobacteraceae</taxon>
        <taxon>Xanthomonas</taxon>
    </lineage>
</organism>
<evidence type="ECO:0000313" key="1">
    <source>
        <dbReference type="EMBL" id="GAE57655.1"/>
    </source>
</evidence>
<dbReference type="AlphaFoldDB" id="W4SM50"/>
<name>W4SM50_9XANT</name>